<comment type="caution">
    <text evidence="1">The sequence shown here is derived from an EMBL/GenBank/DDBJ whole genome shotgun (WGS) entry which is preliminary data.</text>
</comment>
<gene>
    <name evidence="1" type="ORF">COY32_00760</name>
</gene>
<protein>
    <submittedName>
        <fullName evidence="1">Uncharacterized protein</fullName>
    </submittedName>
</protein>
<dbReference type="EMBL" id="PFNL01000020">
    <property type="protein sequence ID" value="PIZ47972.1"/>
    <property type="molecule type" value="Genomic_DNA"/>
</dbReference>
<accession>A0A2M7TLK1</accession>
<reference evidence="2" key="1">
    <citation type="submission" date="2017-09" db="EMBL/GenBank/DDBJ databases">
        <title>Depth-based differentiation of microbial function through sediment-hosted aquifers and enrichment of novel symbionts in the deep terrestrial subsurface.</title>
        <authorList>
            <person name="Probst A.J."/>
            <person name="Ladd B."/>
            <person name="Jarett J.K."/>
            <person name="Geller-Mcgrath D.E."/>
            <person name="Sieber C.M.K."/>
            <person name="Emerson J.B."/>
            <person name="Anantharaman K."/>
            <person name="Thomas B.C."/>
            <person name="Malmstrom R."/>
            <person name="Stieglmeier M."/>
            <person name="Klingl A."/>
            <person name="Woyke T."/>
            <person name="Ryan C.M."/>
            <person name="Banfield J.F."/>
        </authorList>
    </citation>
    <scope>NUCLEOTIDE SEQUENCE [LARGE SCALE GENOMIC DNA]</scope>
</reference>
<proteinExistence type="predicted"/>
<evidence type="ECO:0000313" key="2">
    <source>
        <dbReference type="Proteomes" id="UP000228920"/>
    </source>
</evidence>
<organism evidence="1 2">
    <name type="scientific">candidate division WWE3 bacterium CG_4_10_14_0_2_um_filter_41_14</name>
    <dbReference type="NCBI Taxonomy" id="1975072"/>
    <lineage>
        <taxon>Bacteria</taxon>
        <taxon>Katanobacteria</taxon>
    </lineage>
</organism>
<evidence type="ECO:0000313" key="1">
    <source>
        <dbReference type="EMBL" id="PIZ47972.1"/>
    </source>
</evidence>
<sequence length="217" mass="24725">MFKGKSTIHRHKILQGINSTAKATIQLSPRELLLIENTTVISLTEKIELLSIALGHKLTGELFSSILYIDNASTGQEEATPESIDAIDFFLQQLSFPYYKDSAERTSRTNPKWKILTWFQVCLNEKVKIFMQDFANELTDIEEGVLYGYPQSAIQAFAGLIEPDHTTKSESIAKKYIGAGIPSQYFADEEEAYYLKQWNELRDLSKKLVMEAERFVV</sequence>
<dbReference type="AlphaFoldDB" id="A0A2M7TLK1"/>
<dbReference type="Proteomes" id="UP000228920">
    <property type="component" value="Unassembled WGS sequence"/>
</dbReference>
<name>A0A2M7TLK1_UNCKA</name>